<dbReference type="Gene3D" id="4.10.1240.10">
    <property type="entry name" value="GPCR, family 2, extracellular hormone receptor domain"/>
    <property type="match status" value="1"/>
</dbReference>
<reference evidence="14" key="3">
    <citation type="submission" date="2025-09" db="UniProtKB">
        <authorList>
            <consortium name="Ensembl"/>
        </authorList>
    </citation>
    <scope>IDENTIFICATION</scope>
</reference>
<feature type="domain" description="G-protein coupled receptors family 2 profile 1" evidence="12">
    <location>
        <begin position="42"/>
        <end position="116"/>
    </location>
</feature>
<dbReference type="InterPro" id="IPR000832">
    <property type="entry name" value="GPCR_2_secretin-like"/>
</dbReference>
<dbReference type="GO" id="GO:0005886">
    <property type="term" value="C:plasma membrane"/>
    <property type="evidence" value="ECO:0007669"/>
    <property type="project" value="UniProtKB-SubCell"/>
</dbReference>
<evidence type="ECO:0000256" key="11">
    <source>
        <dbReference type="SAM" id="Phobius"/>
    </source>
</evidence>
<dbReference type="PANTHER" id="PTHR45620">
    <property type="entry name" value="PDF RECEPTOR-LIKE PROTEIN-RELATED"/>
    <property type="match status" value="1"/>
</dbReference>
<keyword evidence="15" id="KW-1185">Reference proteome</keyword>
<feature type="transmembrane region" description="Helical" evidence="11">
    <location>
        <begin position="336"/>
        <end position="354"/>
    </location>
</feature>
<dbReference type="Pfam" id="PF02793">
    <property type="entry name" value="HRM"/>
    <property type="match status" value="1"/>
</dbReference>
<organism evidence="14 15">
    <name type="scientific">Denticeps clupeoides</name>
    <name type="common">denticle herring</name>
    <dbReference type="NCBI Taxonomy" id="299321"/>
    <lineage>
        <taxon>Eukaryota</taxon>
        <taxon>Metazoa</taxon>
        <taxon>Chordata</taxon>
        <taxon>Craniata</taxon>
        <taxon>Vertebrata</taxon>
        <taxon>Euteleostomi</taxon>
        <taxon>Actinopterygii</taxon>
        <taxon>Neopterygii</taxon>
        <taxon>Teleostei</taxon>
        <taxon>Clupei</taxon>
        <taxon>Clupeiformes</taxon>
        <taxon>Denticipitoidei</taxon>
        <taxon>Denticipitidae</taxon>
        <taxon>Denticeps</taxon>
    </lineage>
</organism>
<dbReference type="CDD" id="cd15275">
    <property type="entry name" value="7tmB1_secretin"/>
    <property type="match status" value="1"/>
</dbReference>
<evidence type="ECO:0000313" key="14">
    <source>
        <dbReference type="Ensembl" id="ENSDCDP00010043418.1"/>
    </source>
</evidence>
<dbReference type="PROSITE" id="PS00649">
    <property type="entry name" value="G_PROTEIN_RECEP_F2_1"/>
    <property type="match status" value="1"/>
</dbReference>
<dbReference type="GO" id="GO:0015055">
    <property type="term" value="F:secretin receptor activity"/>
    <property type="evidence" value="ECO:0007669"/>
    <property type="project" value="TreeGrafter"/>
</dbReference>
<dbReference type="Ensembl" id="ENSDCDT00010053477.1">
    <property type="protein sequence ID" value="ENSDCDP00010043418.1"/>
    <property type="gene ID" value="ENSDCDG00010027095.1"/>
</dbReference>
<feature type="domain" description="G-protein coupled receptors family 2 profile 2" evidence="13">
    <location>
        <begin position="136"/>
        <end position="389"/>
    </location>
</feature>
<evidence type="ECO:0000256" key="7">
    <source>
        <dbReference type="ARBA" id="ARBA00023136"/>
    </source>
</evidence>
<dbReference type="GO" id="GO:0007166">
    <property type="term" value="P:cell surface receptor signaling pathway"/>
    <property type="evidence" value="ECO:0007669"/>
    <property type="project" value="InterPro"/>
</dbReference>
<evidence type="ECO:0000256" key="3">
    <source>
        <dbReference type="ARBA" id="ARBA00022475"/>
    </source>
</evidence>
<evidence type="ECO:0000313" key="15">
    <source>
        <dbReference type="Proteomes" id="UP000694580"/>
    </source>
</evidence>
<dbReference type="SUPFAM" id="SSF81321">
    <property type="entry name" value="Family A G protein-coupled receptor-like"/>
    <property type="match status" value="1"/>
</dbReference>
<dbReference type="PROSITE" id="PS50227">
    <property type="entry name" value="G_PROTEIN_RECEP_F2_3"/>
    <property type="match status" value="1"/>
</dbReference>
<dbReference type="GO" id="GO:0004999">
    <property type="term" value="F:vasoactive intestinal polypeptide receptor activity"/>
    <property type="evidence" value="ECO:0007669"/>
    <property type="project" value="InterPro"/>
</dbReference>
<dbReference type="SMART" id="SM00008">
    <property type="entry name" value="HormR"/>
    <property type="match status" value="1"/>
</dbReference>
<dbReference type="PRINTS" id="PR01154">
    <property type="entry name" value="VIP1RECEPTOR"/>
</dbReference>
<keyword evidence="3" id="KW-1003">Cell membrane</keyword>
<evidence type="ECO:0000256" key="9">
    <source>
        <dbReference type="ARBA" id="ARBA00023180"/>
    </source>
</evidence>
<keyword evidence="4 11" id="KW-0812">Transmembrane</keyword>
<keyword evidence="7 11" id="KW-0472">Membrane</keyword>
<dbReference type="InterPro" id="IPR017981">
    <property type="entry name" value="GPCR_2-like_7TM"/>
</dbReference>
<dbReference type="SUPFAM" id="SSF111418">
    <property type="entry name" value="Hormone receptor domain"/>
    <property type="match status" value="1"/>
</dbReference>
<evidence type="ECO:0000256" key="10">
    <source>
        <dbReference type="ARBA" id="ARBA00023224"/>
    </source>
</evidence>
<evidence type="ECO:0000256" key="4">
    <source>
        <dbReference type="ARBA" id="ARBA00022692"/>
    </source>
</evidence>
<keyword evidence="9" id="KW-0325">Glycoprotein</keyword>
<evidence type="ECO:0000259" key="13">
    <source>
        <dbReference type="PROSITE" id="PS50261"/>
    </source>
</evidence>
<dbReference type="PANTHER" id="PTHR45620:SF13">
    <property type="entry name" value="SECRETIN RECEPTOR"/>
    <property type="match status" value="1"/>
</dbReference>
<feature type="transmembrane region" description="Helical" evidence="11">
    <location>
        <begin position="249"/>
        <end position="267"/>
    </location>
</feature>
<evidence type="ECO:0000259" key="12">
    <source>
        <dbReference type="PROSITE" id="PS50227"/>
    </source>
</evidence>
<dbReference type="GO" id="GO:0008528">
    <property type="term" value="F:G protein-coupled peptide receptor activity"/>
    <property type="evidence" value="ECO:0007669"/>
    <property type="project" value="TreeGrafter"/>
</dbReference>
<keyword evidence="10" id="KW-0807">Transducer</keyword>
<dbReference type="Proteomes" id="UP000694580">
    <property type="component" value="Chromosome 5"/>
</dbReference>
<protein>
    <recommendedName>
        <fullName evidence="16">Secretin receptor</fullName>
    </recommendedName>
</protein>
<evidence type="ECO:0000256" key="5">
    <source>
        <dbReference type="ARBA" id="ARBA00022989"/>
    </source>
</evidence>
<dbReference type="Gene3D" id="1.20.1070.10">
    <property type="entry name" value="Rhodopsin 7-helix transmembrane proteins"/>
    <property type="match status" value="1"/>
</dbReference>
<dbReference type="InterPro" id="IPR036445">
    <property type="entry name" value="GPCR_2_extracell_dom_sf"/>
</dbReference>
<dbReference type="PROSITE" id="PS00650">
    <property type="entry name" value="G_PROTEIN_RECEP_F2_2"/>
    <property type="match status" value="1"/>
</dbReference>
<feature type="transmembrane region" description="Helical" evidence="11">
    <location>
        <begin position="287"/>
        <end position="315"/>
    </location>
</feature>
<name>A0AAY4DDC2_9TELE</name>
<dbReference type="GeneTree" id="ENSGT00940000156402"/>
<proteinExistence type="inferred from homology"/>
<accession>A0AAY4DDC2</accession>
<comment type="similarity">
    <text evidence="2">Belongs to the G-protein coupled receptor 2 family.</text>
</comment>
<reference evidence="14" key="2">
    <citation type="submission" date="2025-08" db="UniProtKB">
        <authorList>
            <consortium name="Ensembl"/>
        </authorList>
    </citation>
    <scope>IDENTIFICATION</scope>
</reference>
<evidence type="ECO:0000256" key="1">
    <source>
        <dbReference type="ARBA" id="ARBA00004651"/>
    </source>
</evidence>
<dbReference type="GO" id="GO:0007188">
    <property type="term" value="P:adenylate cyclase-modulating G protein-coupled receptor signaling pathway"/>
    <property type="evidence" value="ECO:0007669"/>
    <property type="project" value="TreeGrafter"/>
</dbReference>
<dbReference type="InterPro" id="IPR017983">
    <property type="entry name" value="GPCR_2_secretin-like_CS"/>
</dbReference>
<comment type="subcellular location">
    <subcellularLocation>
        <location evidence="1">Cell membrane</location>
        <topology evidence="1">Multi-pass membrane protein</topology>
    </subcellularLocation>
</comment>
<dbReference type="PROSITE" id="PS50261">
    <property type="entry name" value="G_PROTEIN_RECEP_F2_4"/>
    <property type="match status" value="1"/>
</dbReference>
<feature type="transmembrane region" description="Helical" evidence="11">
    <location>
        <begin position="142"/>
        <end position="161"/>
    </location>
</feature>
<dbReference type="InterPro" id="IPR050332">
    <property type="entry name" value="GPCR_2"/>
</dbReference>
<evidence type="ECO:0000256" key="8">
    <source>
        <dbReference type="ARBA" id="ARBA00023170"/>
    </source>
</evidence>
<keyword evidence="6" id="KW-0297">G-protein coupled receptor</keyword>
<keyword evidence="5 11" id="KW-1133">Transmembrane helix</keyword>
<dbReference type="InterPro" id="IPR001771">
    <property type="entry name" value="GPCR_2_VIP_rcpt_1"/>
</dbReference>
<dbReference type="PRINTS" id="PR00249">
    <property type="entry name" value="GPCRSECRETIN"/>
</dbReference>
<keyword evidence="8" id="KW-0675">Receptor</keyword>
<dbReference type="InterPro" id="IPR001879">
    <property type="entry name" value="GPCR_2_extracellular_dom"/>
</dbReference>
<evidence type="ECO:0008006" key="16">
    <source>
        <dbReference type="Google" id="ProtNLM"/>
    </source>
</evidence>
<evidence type="ECO:0000256" key="6">
    <source>
        <dbReference type="ARBA" id="ARBA00023040"/>
    </source>
</evidence>
<reference evidence="14 15" key="1">
    <citation type="submission" date="2020-06" db="EMBL/GenBank/DDBJ databases">
        <authorList>
            <consortium name="Wellcome Sanger Institute Data Sharing"/>
        </authorList>
    </citation>
    <scope>NUCLEOTIDE SEQUENCE [LARGE SCALE GENOMIC DNA]</scope>
</reference>
<dbReference type="GO" id="GO:0017046">
    <property type="term" value="F:peptide hormone binding"/>
    <property type="evidence" value="ECO:0007669"/>
    <property type="project" value="TreeGrafter"/>
</dbReference>
<sequence length="446" mass="51739">YFIMCFIYLLYCRHILYTLFYPLKIVAFECEPHNFHETEEEDCYHFLLSYNRSATVPDCPGLWDHLNCWPPAKIGQTVSQPCPKFLKTQGKVHRNCTDQGWSEPFPPHEYACELTANLSFHFPGDTSLTHIYFPYVKSMYTAGYAVSLIALVIAICILCLFPKLRCTRNCIHIQLFLSFVLRAAFIFVRDSVLFSSEDLYHCDSYTVSCKCALLVSNYCIMANYSWLLVEGHYLHTLVSVSFFSEKKYLWCYIVLGWGMPLIVVTSWGFSKYFYEDEGCWETRGHDWIWWILRAPVLVFIVVNLFFFLNIIRILVGKLRMSDLHGKEFSQYKLAKSTFLLVALFGLHYLLFAFLPHQVSGLMYKIFNFIELALASTQGFVVAVLYCFLNGEVQYEIQRKWRRWRLKKGFHGMPGAHHGSLSQSTGPQVTQVSLLMRGPASQLSSLV</sequence>
<gene>
    <name evidence="14" type="primary">GHRHR</name>
</gene>
<dbReference type="InterPro" id="IPR047037">
    <property type="entry name" value="Secretin_7TM"/>
</dbReference>
<dbReference type="Pfam" id="PF00002">
    <property type="entry name" value="7tm_2"/>
    <property type="match status" value="1"/>
</dbReference>
<evidence type="ECO:0000256" key="2">
    <source>
        <dbReference type="ARBA" id="ARBA00005314"/>
    </source>
</evidence>
<feature type="transmembrane region" description="Helical" evidence="11">
    <location>
        <begin position="366"/>
        <end position="388"/>
    </location>
</feature>
<dbReference type="AlphaFoldDB" id="A0AAY4DDC2"/>